<organism evidence="1 2">
    <name type="scientific">Manihot esculenta</name>
    <name type="common">Cassava</name>
    <name type="synonym">Jatropha manihot</name>
    <dbReference type="NCBI Taxonomy" id="3983"/>
    <lineage>
        <taxon>Eukaryota</taxon>
        <taxon>Viridiplantae</taxon>
        <taxon>Streptophyta</taxon>
        <taxon>Embryophyta</taxon>
        <taxon>Tracheophyta</taxon>
        <taxon>Spermatophyta</taxon>
        <taxon>Magnoliopsida</taxon>
        <taxon>eudicotyledons</taxon>
        <taxon>Gunneridae</taxon>
        <taxon>Pentapetalae</taxon>
        <taxon>rosids</taxon>
        <taxon>fabids</taxon>
        <taxon>Malpighiales</taxon>
        <taxon>Euphorbiaceae</taxon>
        <taxon>Crotonoideae</taxon>
        <taxon>Manihoteae</taxon>
        <taxon>Manihot</taxon>
    </lineage>
</organism>
<keyword evidence="2" id="KW-1185">Reference proteome</keyword>
<evidence type="ECO:0000313" key="1">
    <source>
        <dbReference type="EMBL" id="KAG8635654.1"/>
    </source>
</evidence>
<gene>
    <name evidence="1" type="ORF">MANES_16G057789v8</name>
</gene>
<comment type="caution">
    <text evidence="1">The sequence shown here is derived from an EMBL/GenBank/DDBJ whole genome shotgun (WGS) entry which is preliminary data.</text>
</comment>
<evidence type="ECO:0000313" key="2">
    <source>
        <dbReference type="Proteomes" id="UP000091857"/>
    </source>
</evidence>
<proteinExistence type="predicted"/>
<reference evidence="2" key="1">
    <citation type="journal article" date="2016" name="Nat. Biotechnol.">
        <title>Sequencing wild and cultivated cassava and related species reveals extensive interspecific hybridization and genetic diversity.</title>
        <authorList>
            <person name="Bredeson J.V."/>
            <person name="Lyons J.B."/>
            <person name="Prochnik S.E."/>
            <person name="Wu G.A."/>
            <person name="Ha C.M."/>
            <person name="Edsinger-Gonzales E."/>
            <person name="Grimwood J."/>
            <person name="Schmutz J."/>
            <person name="Rabbi I.Y."/>
            <person name="Egesi C."/>
            <person name="Nauluvula P."/>
            <person name="Lebot V."/>
            <person name="Ndunguru J."/>
            <person name="Mkamilo G."/>
            <person name="Bart R.S."/>
            <person name="Setter T.L."/>
            <person name="Gleadow R.M."/>
            <person name="Kulakow P."/>
            <person name="Ferguson M.E."/>
            <person name="Rounsley S."/>
            <person name="Rokhsar D.S."/>
        </authorList>
    </citation>
    <scope>NUCLEOTIDE SEQUENCE [LARGE SCALE GENOMIC DNA]</scope>
    <source>
        <strain evidence="2">cv. AM560-2</strain>
    </source>
</reference>
<protein>
    <submittedName>
        <fullName evidence="1">Uncharacterized protein</fullName>
    </submittedName>
</protein>
<dbReference type="Proteomes" id="UP000091857">
    <property type="component" value="Chromosome 16"/>
</dbReference>
<dbReference type="EMBL" id="CM004402">
    <property type="protein sequence ID" value="KAG8635654.1"/>
    <property type="molecule type" value="Genomic_DNA"/>
</dbReference>
<sequence length="280" mass="33119">MTQRSQSLQGLRVSNDSQSAVEGQQEEQCQARRSSEPENQTLQVNEHVTEMIDESGRRFRKCERTTMAAIWNMKSNERIYIEFYRKTYLSEIKKLILKSINKKWRDYKSDLKEQIVLNVSKDVLAPQWIVLVDEWFTKENKNAHTSDRKSYARLRKEVIEFFAATHKRKDGTYVNDNIKELMEKARTFIAEQNQIKFVVWSWSNSKNYFSVTSHNVGSRWEATMGGNQLQDIEELKAELHTVNNDNAQLKEVPKILFGFLFQKYTRQLQTQFCNLFQITH</sequence>
<accession>A0ACB7G749</accession>
<name>A0ACB7G749_MANES</name>